<dbReference type="Pfam" id="PF01546">
    <property type="entry name" value="Peptidase_M20"/>
    <property type="match status" value="1"/>
</dbReference>
<dbReference type="InterPro" id="IPR017144">
    <property type="entry name" value="Xaa-Arg_dipeptidase"/>
</dbReference>
<organism evidence="3 4">
    <name type="scientific">Paralvinella palmiformis</name>
    <dbReference type="NCBI Taxonomy" id="53620"/>
    <lineage>
        <taxon>Eukaryota</taxon>
        <taxon>Metazoa</taxon>
        <taxon>Spiralia</taxon>
        <taxon>Lophotrochozoa</taxon>
        <taxon>Annelida</taxon>
        <taxon>Polychaeta</taxon>
        <taxon>Sedentaria</taxon>
        <taxon>Canalipalpata</taxon>
        <taxon>Terebellida</taxon>
        <taxon>Terebelliformia</taxon>
        <taxon>Alvinellidae</taxon>
        <taxon>Paralvinella</taxon>
    </lineage>
</organism>
<name>A0AAD9JSP1_9ANNE</name>
<dbReference type="EMBL" id="JAODUP010000174">
    <property type="protein sequence ID" value="KAK2158267.1"/>
    <property type="molecule type" value="Genomic_DNA"/>
</dbReference>
<dbReference type="Pfam" id="PF07687">
    <property type="entry name" value="M20_dimer"/>
    <property type="match status" value="1"/>
</dbReference>
<dbReference type="SUPFAM" id="SSF53187">
    <property type="entry name" value="Zn-dependent exopeptidases"/>
    <property type="match status" value="1"/>
</dbReference>
<proteinExistence type="inferred from homology"/>
<dbReference type="InterPro" id="IPR036264">
    <property type="entry name" value="Bact_exopeptidase_dim_dom"/>
</dbReference>
<dbReference type="InterPro" id="IPR002933">
    <property type="entry name" value="Peptidase_M20"/>
</dbReference>
<comment type="caution">
    <text evidence="3">The sequence shown here is derived from an EMBL/GenBank/DDBJ whole genome shotgun (WGS) entry which is preliminary data.</text>
</comment>
<dbReference type="Gene3D" id="3.40.630.10">
    <property type="entry name" value="Zn peptidases"/>
    <property type="match status" value="1"/>
</dbReference>
<dbReference type="PANTHER" id="PTHR30575">
    <property type="entry name" value="PEPTIDASE M20"/>
    <property type="match status" value="1"/>
</dbReference>
<dbReference type="InterPro" id="IPR011650">
    <property type="entry name" value="Peptidase_M20_dimer"/>
</dbReference>
<reference evidence="3" key="1">
    <citation type="journal article" date="2023" name="Mol. Biol. Evol.">
        <title>Third-Generation Sequencing Reveals the Adaptive Role of the Epigenome in Three Deep-Sea Polychaetes.</title>
        <authorList>
            <person name="Perez M."/>
            <person name="Aroh O."/>
            <person name="Sun Y."/>
            <person name="Lan Y."/>
            <person name="Juniper S.K."/>
            <person name="Young C.R."/>
            <person name="Angers B."/>
            <person name="Qian P.Y."/>
        </authorList>
    </citation>
    <scope>NUCLEOTIDE SEQUENCE</scope>
    <source>
        <strain evidence="3">P08H-3</strain>
    </source>
</reference>
<evidence type="ECO:0000313" key="4">
    <source>
        <dbReference type="Proteomes" id="UP001208570"/>
    </source>
</evidence>
<accession>A0AAD9JSP1</accession>
<evidence type="ECO:0000313" key="3">
    <source>
        <dbReference type="EMBL" id="KAK2158267.1"/>
    </source>
</evidence>
<dbReference type="InterPro" id="IPR017439">
    <property type="entry name" value="Amidohydrolase"/>
</dbReference>
<keyword evidence="4" id="KW-1185">Reference proteome</keyword>
<sequence>MSSMDHLKDIASKAIDKAAEDLSEISREIWSNPEEGFQEYHAHKILTDYLEKKGFPVERQYVIDTGFRAIYGSHSKPNISILCEYDSLPDIGHACGHNLISEVGIGAALGIKAAIDDARDAGRQLGTLTVVGSPAEEVGGGKIYQINAGTFNNIDVAMMAHPYHQNVVNVTSTAVQGVTVRYHGKASHAAQFPWVGLNAFDAVVMAYNSIYVMRQQMKPTWRVHGIISKGGTRPNIIPDETEMEYYVRTPKRNELVGLIDRMNKCFKAASQATGCTVDIEWDHQQYENMISNPTLSKLYQGNAESIGVEISTEYQEMAGSTDMGNVCHVVPGIHPMFYIGAKEVVHSKPFAITAGSVQAQQYAIQQAKILAMTAIDVYCQRHLVEVMRSELNSQLAAEQEP</sequence>
<dbReference type="PIRSF" id="PIRSF037226">
    <property type="entry name" value="Amidohydrolase_ACY1L2_prd"/>
    <property type="match status" value="1"/>
</dbReference>
<dbReference type="Gene3D" id="3.30.70.360">
    <property type="match status" value="1"/>
</dbReference>
<dbReference type="InterPro" id="IPR052030">
    <property type="entry name" value="Peptidase_M20/M20A_hydrolases"/>
</dbReference>
<evidence type="ECO:0000256" key="1">
    <source>
        <dbReference type="PIRNR" id="PIRNR037226"/>
    </source>
</evidence>
<dbReference type="FunFam" id="3.30.70.360:FF:000004">
    <property type="entry name" value="Peptidase M20 domain-containing protein 2"/>
    <property type="match status" value="1"/>
</dbReference>
<dbReference type="Proteomes" id="UP001208570">
    <property type="component" value="Unassembled WGS sequence"/>
</dbReference>
<dbReference type="AlphaFoldDB" id="A0AAD9JSP1"/>
<dbReference type="NCBIfam" id="TIGR01891">
    <property type="entry name" value="amidohydrolases"/>
    <property type="match status" value="1"/>
</dbReference>
<gene>
    <name evidence="3" type="ORF">LSH36_174g09006</name>
</gene>
<dbReference type="GO" id="GO:0016805">
    <property type="term" value="F:dipeptidase activity"/>
    <property type="evidence" value="ECO:0007669"/>
    <property type="project" value="InterPro"/>
</dbReference>
<comment type="similarity">
    <text evidence="1">Belongs to the peptidase M20A family.</text>
</comment>
<dbReference type="CDD" id="cd05672">
    <property type="entry name" value="M20_ACY1L2-like"/>
    <property type="match status" value="1"/>
</dbReference>
<dbReference type="PANTHER" id="PTHR30575:SF0">
    <property type="entry name" value="XAA-ARG DIPEPTIDASE"/>
    <property type="match status" value="1"/>
</dbReference>
<feature type="domain" description="Peptidase M20 dimerisation" evidence="2">
    <location>
        <begin position="177"/>
        <end position="269"/>
    </location>
</feature>
<evidence type="ECO:0000259" key="2">
    <source>
        <dbReference type="Pfam" id="PF07687"/>
    </source>
</evidence>
<protein>
    <recommendedName>
        <fullName evidence="1">Peptidase M20 domain-containing protein 2</fullName>
    </recommendedName>
</protein>
<dbReference type="SUPFAM" id="SSF55031">
    <property type="entry name" value="Bacterial exopeptidase dimerisation domain"/>
    <property type="match status" value="1"/>
</dbReference>